<dbReference type="InterPro" id="IPR004089">
    <property type="entry name" value="MCPsignal_dom"/>
</dbReference>
<reference evidence="8" key="1">
    <citation type="submission" date="2020-11" db="EMBL/GenBank/DDBJ databases">
        <title>Azospira restricta DSM 18626 genome sequence.</title>
        <authorList>
            <person name="Moe W.M."/>
        </authorList>
    </citation>
    <scope>NUCLEOTIDE SEQUENCE</scope>
    <source>
        <strain evidence="8">DSM 18626</strain>
    </source>
</reference>
<dbReference type="PROSITE" id="PS50885">
    <property type="entry name" value="HAMP"/>
    <property type="match status" value="1"/>
</dbReference>
<proteinExistence type="inferred from homology"/>
<dbReference type="SUPFAM" id="SSF58104">
    <property type="entry name" value="Methyl-accepting chemotaxis protein (MCP) signaling domain"/>
    <property type="match status" value="1"/>
</dbReference>
<evidence type="ECO:0000259" key="7">
    <source>
        <dbReference type="PROSITE" id="PS50885"/>
    </source>
</evidence>
<dbReference type="InterPro" id="IPR004090">
    <property type="entry name" value="Chemotax_Me-accpt_rcpt"/>
</dbReference>
<protein>
    <submittedName>
        <fullName evidence="8">Methyl-accepting chemotaxis protein</fullName>
    </submittedName>
</protein>
<keyword evidence="5" id="KW-0472">Membrane</keyword>
<gene>
    <name evidence="8" type="ORF">IWH25_11585</name>
</gene>
<keyword evidence="9" id="KW-1185">Reference proteome</keyword>
<dbReference type="InterPro" id="IPR003660">
    <property type="entry name" value="HAMP_dom"/>
</dbReference>
<evidence type="ECO:0000256" key="3">
    <source>
        <dbReference type="ARBA" id="ARBA00029447"/>
    </source>
</evidence>
<dbReference type="GO" id="GO:0006935">
    <property type="term" value="P:chemotaxis"/>
    <property type="evidence" value="ECO:0007669"/>
    <property type="project" value="InterPro"/>
</dbReference>
<dbReference type="Proteomes" id="UP000663444">
    <property type="component" value="Chromosome"/>
</dbReference>
<evidence type="ECO:0000313" key="8">
    <source>
        <dbReference type="EMBL" id="QRJ62426.1"/>
    </source>
</evidence>
<dbReference type="CDD" id="cd11386">
    <property type="entry name" value="MCP_signal"/>
    <property type="match status" value="1"/>
</dbReference>
<feature type="domain" description="Methyl-accepting transducer" evidence="6">
    <location>
        <begin position="280"/>
        <end position="516"/>
    </location>
</feature>
<dbReference type="PROSITE" id="PS50111">
    <property type="entry name" value="CHEMOTAXIS_TRANSDUC_2"/>
    <property type="match status" value="1"/>
</dbReference>
<dbReference type="AlphaFoldDB" id="A0A974SLQ8"/>
<accession>A0A974SLQ8</accession>
<dbReference type="InterPro" id="IPR024478">
    <property type="entry name" value="HlyB_4HB_MCP"/>
</dbReference>
<evidence type="ECO:0000256" key="5">
    <source>
        <dbReference type="SAM" id="Phobius"/>
    </source>
</evidence>
<sequence>MNILRNLTVRVQLIATFILVTVGFIVGVGIGDRVSARMHDDAVGIYENALIPTSAVGDIMRNIHDSRAQLLLSLQHDPAGEWAKMHDHPVDKHLGAYADAVDDARDAHASYLKRPALPDNERQLLGAIGGGLDAYAAAGNEVVAAFRAGDYRQANAVILKKINPAMGALEKKVRELETVLIKRSKQENEDSGALRTRLALLMWAGTGLGVALVWGMYFFLARNISRPLARVRDVVTRVAEGDLTTAIEVRAGGNEFDAVLRAIARMQDSLREMTGEIQRAAGVVSSNAQLLSRRIDESAQHSESQHGQILEVTAALQQMSRAIEEVSGGAHGVDEATRRARDLAESGAVSMEGNLTTVNKIVQTVRDSSGAIQDLCDTARRIHELAGIIQDIAGQTNLLALNAAIEAARAGEQGRGFAVVADEVRKLAERTAKSSISIGEMLDSVSHRSDQAMVAMRQVMTDVEEGAAQTREIGDTLRRILEAANEMSRLTRDIASATTQQTQASSQTVASMNGITELTDRNNVAIQEVAVTASEMSEIAGRLQGLVGRFRFAA</sequence>
<dbReference type="Pfam" id="PF12729">
    <property type="entry name" value="4HB_MCP_1"/>
    <property type="match status" value="1"/>
</dbReference>
<evidence type="ECO:0000256" key="4">
    <source>
        <dbReference type="PROSITE-ProRule" id="PRU00284"/>
    </source>
</evidence>
<dbReference type="SMART" id="SM00304">
    <property type="entry name" value="HAMP"/>
    <property type="match status" value="1"/>
</dbReference>
<dbReference type="Pfam" id="PF00015">
    <property type="entry name" value="MCPsignal"/>
    <property type="match status" value="1"/>
</dbReference>
<keyword evidence="5" id="KW-0812">Transmembrane</keyword>
<dbReference type="EMBL" id="CP064781">
    <property type="protein sequence ID" value="QRJ62426.1"/>
    <property type="molecule type" value="Genomic_DNA"/>
</dbReference>
<dbReference type="GO" id="GO:0007165">
    <property type="term" value="P:signal transduction"/>
    <property type="evidence" value="ECO:0007669"/>
    <property type="project" value="UniProtKB-KW"/>
</dbReference>
<evidence type="ECO:0000259" key="6">
    <source>
        <dbReference type="PROSITE" id="PS50111"/>
    </source>
</evidence>
<evidence type="ECO:0000313" key="9">
    <source>
        <dbReference type="Proteomes" id="UP000663444"/>
    </source>
</evidence>
<dbReference type="FunFam" id="1.10.287.950:FF:000001">
    <property type="entry name" value="Methyl-accepting chemotaxis sensory transducer"/>
    <property type="match status" value="1"/>
</dbReference>
<evidence type="ECO:0000256" key="1">
    <source>
        <dbReference type="ARBA" id="ARBA00004370"/>
    </source>
</evidence>
<dbReference type="PANTHER" id="PTHR32089">
    <property type="entry name" value="METHYL-ACCEPTING CHEMOTAXIS PROTEIN MCPB"/>
    <property type="match status" value="1"/>
</dbReference>
<dbReference type="PRINTS" id="PR00260">
    <property type="entry name" value="CHEMTRNSDUCR"/>
</dbReference>
<dbReference type="SMART" id="SM00283">
    <property type="entry name" value="MA"/>
    <property type="match status" value="1"/>
</dbReference>
<comment type="similarity">
    <text evidence="3">Belongs to the methyl-accepting chemotaxis (MCP) protein family.</text>
</comment>
<dbReference type="CDD" id="cd06225">
    <property type="entry name" value="HAMP"/>
    <property type="match status" value="1"/>
</dbReference>
<comment type="subcellular location">
    <subcellularLocation>
        <location evidence="1">Membrane</location>
    </subcellularLocation>
</comment>
<feature type="domain" description="HAMP" evidence="7">
    <location>
        <begin position="222"/>
        <end position="275"/>
    </location>
</feature>
<feature type="transmembrane region" description="Helical" evidence="5">
    <location>
        <begin position="198"/>
        <end position="220"/>
    </location>
</feature>
<dbReference type="GO" id="GO:0004888">
    <property type="term" value="F:transmembrane signaling receptor activity"/>
    <property type="evidence" value="ECO:0007669"/>
    <property type="project" value="InterPro"/>
</dbReference>
<organism evidence="8 9">
    <name type="scientific">Azospira restricta</name>
    <dbReference type="NCBI Taxonomy" id="404405"/>
    <lineage>
        <taxon>Bacteria</taxon>
        <taxon>Pseudomonadati</taxon>
        <taxon>Pseudomonadota</taxon>
        <taxon>Betaproteobacteria</taxon>
        <taxon>Rhodocyclales</taxon>
        <taxon>Rhodocyclaceae</taxon>
        <taxon>Azospira</taxon>
    </lineage>
</organism>
<keyword evidence="5" id="KW-1133">Transmembrane helix</keyword>
<dbReference type="GO" id="GO:0016020">
    <property type="term" value="C:membrane"/>
    <property type="evidence" value="ECO:0007669"/>
    <property type="project" value="UniProtKB-SubCell"/>
</dbReference>
<dbReference type="Pfam" id="PF00672">
    <property type="entry name" value="HAMP"/>
    <property type="match status" value="1"/>
</dbReference>
<dbReference type="PANTHER" id="PTHR32089:SF112">
    <property type="entry name" value="LYSOZYME-LIKE PROTEIN-RELATED"/>
    <property type="match status" value="1"/>
</dbReference>
<dbReference type="Gene3D" id="1.10.287.950">
    <property type="entry name" value="Methyl-accepting chemotaxis protein"/>
    <property type="match status" value="1"/>
</dbReference>
<feature type="transmembrane region" description="Helical" evidence="5">
    <location>
        <begin position="12"/>
        <end position="30"/>
    </location>
</feature>
<dbReference type="RefSeq" id="WP_203385958.1">
    <property type="nucleotide sequence ID" value="NZ_CP064781.1"/>
</dbReference>
<keyword evidence="2 4" id="KW-0807">Transducer</keyword>
<name>A0A974SLQ8_9RHOO</name>
<evidence type="ECO:0000256" key="2">
    <source>
        <dbReference type="ARBA" id="ARBA00023224"/>
    </source>
</evidence>
<dbReference type="KEGG" id="ares:IWH25_11585"/>